<evidence type="ECO:0000256" key="12">
    <source>
        <dbReference type="HAMAP-Rule" id="MF_00071"/>
    </source>
</evidence>
<dbReference type="SUPFAM" id="SSF50447">
    <property type="entry name" value="Translation proteins"/>
    <property type="match status" value="1"/>
</dbReference>
<dbReference type="InterPro" id="IPR004161">
    <property type="entry name" value="EFTu-like_2"/>
</dbReference>
<name>A0A1M6JY92_9BACL</name>
<dbReference type="GO" id="GO:0005525">
    <property type="term" value="F:GTP binding"/>
    <property type="evidence" value="ECO:0007669"/>
    <property type="project" value="UniProtKB-UniRule"/>
</dbReference>
<evidence type="ECO:0000256" key="5">
    <source>
        <dbReference type="ARBA" id="ARBA00022917"/>
    </source>
</evidence>
<dbReference type="SUPFAM" id="SSF52540">
    <property type="entry name" value="P-loop containing nucleoside triphosphate hydrolases"/>
    <property type="match status" value="1"/>
</dbReference>
<dbReference type="GO" id="GO:0003924">
    <property type="term" value="F:GTPase activity"/>
    <property type="evidence" value="ECO:0007669"/>
    <property type="project" value="UniProtKB-UniRule"/>
</dbReference>
<dbReference type="EMBL" id="FRAF01000001">
    <property type="protein sequence ID" value="SHJ51660.1"/>
    <property type="molecule type" value="Genomic_DNA"/>
</dbReference>
<evidence type="ECO:0000256" key="10">
    <source>
        <dbReference type="ARBA" id="ARBA00061052"/>
    </source>
</evidence>
<dbReference type="FunFam" id="2.40.30.10:FF:000015">
    <property type="entry name" value="Translation factor GUF1, mitochondrial"/>
    <property type="match status" value="1"/>
</dbReference>
<dbReference type="InterPro" id="IPR035647">
    <property type="entry name" value="EFG_III/V"/>
</dbReference>
<dbReference type="Gene3D" id="3.30.70.870">
    <property type="entry name" value="Elongation Factor G (Translational Gtpase), domain 3"/>
    <property type="match status" value="1"/>
</dbReference>
<sequence length="620" mass="69991">MCRALYAAYFMRRQGGNEFPMHERQSRIRNFSIIAHIDHGKSTLADRILEYTGTVAEREMQDQLLDQMDLERERGITIKLQAVRIEYQAEDGNTYELNLIDTPGHVDFTYEVSRSLAACEGALLVVDAAQGIEAQTLANVYLALENNLEILPVINKIDLPSAEPERVKQEIEDIIGLDASEAVLASAKAGIGIREILEQVVQKVPAPAGDDSQPLQALIFDSHYDSYRGVIVYLRVVNGALRKGMRVRMMATGATFEVDEVGVFRPRMTPVDELLAGEVGYFAASIKNVRDTRVGDTVTEADRPAKEPLPGYRKSNPMVFCGLYPVDSAEYQDLREALEKLELNDAALTYEPETSSALGFGFRCGFLGMLHMEIVQERLEREYGLTLITTAPSVVYHVYTTDGNRLEIDNPSEMPTPDRIERIEEPYVKASIIVPKDHVGSVMELCQEKRGHFKDMQYLDATRTTLIYELPLSEIVYDFFDRLKSSTRGYASFDYELSGYQASNLVKMDVLLNGEAIDALSFIVHRDKAYQRGRVLCEKLKELIPRQMFEVPIQAAIGQRVIARETIRAMRKNVLAKCYGGDITRKRKLLEKQKEGKKRMKQVGNVEVPQEAFMAVLKME</sequence>
<gene>
    <name evidence="12" type="primary">lepA</name>
    <name evidence="14" type="ORF">SAMN05443507_10189</name>
</gene>
<evidence type="ECO:0000256" key="3">
    <source>
        <dbReference type="ARBA" id="ARBA00022741"/>
    </source>
</evidence>
<dbReference type="PANTHER" id="PTHR43512">
    <property type="entry name" value="TRANSLATION FACTOR GUF1-RELATED"/>
    <property type="match status" value="1"/>
</dbReference>
<reference evidence="15" key="1">
    <citation type="submission" date="2016-11" db="EMBL/GenBank/DDBJ databases">
        <authorList>
            <person name="Varghese N."/>
            <person name="Submissions S."/>
        </authorList>
    </citation>
    <scope>NUCLEOTIDE SEQUENCE [LARGE SCALE GENOMIC DNA]</scope>
    <source>
        <strain evidence="15">USBA-503</strain>
    </source>
</reference>
<dbReference type="Proteomes" id="UP000184016">
    <property type="component" value="Unassembled WGS sequence"/>
</dbReference>
<dbReference type="Gene3D" id="3.30.70.2570">
    <property type="entry name" value="Elongation factor 4, C-terminal domain"/>
    <property type="match status" value="1"/>
</dbReference>
<evidence type="ECO:0000313" key="14">
    <source>
        <dbReference type="EMBL" id="SHJ51660.1"/>
    </source>
</evidence>
<comment type="similarity">
    <text evidence="1 12">Belongs to the TRAFAC class translation factor GTPase superfamily. Classic translation factor GTPase family. LepA subfamily.</text>
</comment>
<dbReference type="SMART" id="SM00838">
    <property type="entry name" value="EFG_C"/>
    <property type="match status" value="1"/>
</dbReference>
<dbReference type="CDD" id="cd03699">
    <property type="entry name" value="EF4_II"/>
    <property type="match status" value="1"/>
</dbReference>
<keyword evidence="5 12" id="KW-0648">Protein biosynthesis</keyword>
<comment type="function">
    <text evidence="9 12">Required for accurate and efficient protein synthesis under certain stress conditions. May act as a fidelity factor of the translation reaction, by catalyzing a one-codon backward translocation of tRNAs on improperly translocated ribosomes. Back-translocation proceeds from a post-translocation (POST) complex to a pre-translocation (PRE) complex, thus giving elongation factor G a second chance to translocate the tRNAs correctly. Binds to ribosomes in a GTP-dependent manner.</text>
</comment>
<feature type="domain" description="Tr-type G" evidence="13">
    <location>
        <begin position="26"/>
        <end position="208"/>
    </location>
</feature>
<proteinExistence type="inferred from homology"/>
<dbReference type="CDD" id="cd01890">
    <property type="entry name" value="LepA"/>
    <property type="match status" value="1"/>
</dbReference>
<dbReference type="InterPro" id="IPR038363">
    <property type="entry name" value="LepA_C_sf"/>
</dbReference>
<comment type="similarity">
    <text evidence="10">Belongs to the GTP-binding elongation factor family. LepA subfamily.</text>
</comment>
<dbReference type="InterPro" id="IPR005225">
    <property type="entry name" value="Small_GTP-bd"/>
</dbReference>
<dbReference type="STRING" id="1830138.SAMN05443507_10189"/>
<evidence type="ECO:0000256" key="8">
    <source>
        <dbReference type="ARBA" id="ARBA00050293"/>
    </source>
</evidence>
<dbReference type="Pfam" id="PF06421">
    <property type="entry name" value="LepA_C"/>
    <property type="match status" value="1"/>
</dbReference>
<dbReference type="Gene3D" id="3.40.50.300">
    <property type="entry name" value="P-loop containing nucleotide triphosphate hydrolases"/>
    <property type="match status" value="1"/>
</dbReference>
<dbReference type="PROSITE" id="PS51722">
    <property type="entry name" value="G_TR_2"/>
    <property type="match status" value="1"/>
</dbReference>
<dbReference type="Pfam" id="PF00679">
    <property type="entry name" value="EFG_C"/>
    <property type="match status" value="1"/>
</dbReference>
<dbReference type="Gene3D" id="2.40.30.10">
    <property type="entry name" value="Translation factors"/>
    <property type="match status" value="1"/>
</dbReference>
<evidence type="ECO:0000256" key="11">
    <source>
        <dbReference type="ARBA" id="ARBA00066744"/>
    </source>
</evidence>
<feature type="binding site" evidence="12">
    <location>
        <begin position="38"/>
        <end position="43"/>
    </location>
    <ligand>
        <name>GTP</name>
        <dbReference type="ChEBI" id="CHEBI:37565"/>
    </ligand>
</feature>
<dbReference type="FunFam" id="3.40.50.300:FF:000078">
    <property type="entry name" value="Elongation factor 4"/>
    <property type="match status" value="1"/>
</dbReference>
<dbReference type="HAMAP" id="MF_00071">
    <property type="entry name" value="LepA"/>
    <property type="match status" value="1"/>
</dbReference>
<dbReference type="InterPro" id="IPR009000">
    <property type="entry name" value="Transl_B-barrel_sf"/>
</dbReference>
<keyword evidence="6 12" id="KW-0342">GTP-binding</keyword>
<dbReference type="PANTHER" id="PTHR43512:SF4">
    <property type="entry name" value="TRANSLATION FACTOR GUF1 HOMOLOG, CHLOROPLASTIC"/>
    <property type="match status" value="1"/>
</dbReference>
<dbReference type="InterPro" id="IPR027417">
    <property type="entry name" value="P-loop_NTPase"/>
</dbReference>
<dbReference type="EC" id="3.6.5.n1" evidence="11 12"/>
<dbReference type="CDD" id="cd16260">
    <property type="entry name" value="EF4_III"/>
    <property type="match status" value="1"/>
</dbReference>
<dbReference type="NCBIfam" id="TIGR00231">
    <property type="entry name" value="small_GTP"/>
    <property type="match status" value="1"/>
</dbReference>
<dbReference type="AlphaFoldDB" id="A0A1M6JY92"/>
<dbReference type="InterPro" id="IPR000795">
    <property type="entry name" value="T_Tr_GTP-bd_dom"/>
</dbReference>
<dbReference type="Pfam" id="PF03144">
    <property type="entry name" value="GTP_EFTU_D2"/>
    <property type="match status" value="1"/>
</dbReference>
<dbReference type="GO" id="GO:0043022">
    <property type="term" value="F:ribosome binding"/>
    <property type="evidence" value="ECO:0007669"/>
    <property type="project" value="UniProtKB-UniRule"/>
</dbReference>
<dbReference type="CDD" id="cd03709">
    <property type="entry name" value="lepA_C"/>
    <property type="match status" value="1"/>
</dbReference>
<organism evidence="14 15">
    <name type="scientific">Alicyclobacillus tolerans</name>
    <dbReference type="NCBI Taxonomy" id="90970"/>
    <lineage>
        <taxon>Bacteria</taxon>
        <taxon>Bacillati</taxon>
        <taxon>Bacillota</taxon>
        <taxon>Bacilli</taxon>
        <taxon>Bacillales</taxon>
        <taxon>Alicyclobacillaceae</taxon>
        <taxon>Alicyclobacillus</taxon>
    </lineage>
</organism>
<keyword evidence="3 12" id="KW-0547">Nucleotide-binding</keyword>
<evidence type="ECO:0000256" key="1">
    <source>
        <dbReference type="ARBA" id="ARBA00005454"/>
    </source>
</evidence>
<keyword evidence="4 12" id="KW-0378">Hydrolase</keyword>
<dbReference type="SUPFAM" id="SSF54980">
    <property type="entry name" value="EF-G C-terminal domain-like"/>
    <property type="match status" value="2"/>
</dbReference>
<keyword evidence="15" id="KW-1185">Reference proteome</keyword>
<dbReference type="InterPro" id="IPR013842">
    <property type="entry name" value="LepA_CTD"/>
</dbReference>
<dbReference type="InterPro" id="IPR006297">
    <property type="entry name" value="EF-4"/>
</dbReference>
<dbReference type="GO" id="GO:0045727">
    <property type="term" value="P:positive regulation of translation"/>
    <property type="evidence" value="ECO:0007669"/>
    <property type="project" value="UniProtKB-UniRule"/>
</dbReference>
<dbReference type="FunFam" id="3.30.70.2570:FF:000001">
    <property type="entry name" value="Translation factor GUF1, mitochondrial"/>
    <property type="match status" value="1"/>
</dbReference>
<keyword evidence="7 12" id="KW-0472">Membrane</keyword>
<dbReference type="FunFam" id="3.30.70.870:FF:000004">
    <property type="entry name" value="Translation factor GUF1, mitochondrial"/>
    <property type="match status" value="1"/>
</dbReference>
<dbReference type="InterPro" id="IPR035654">
    <property type="entry name" value="LepA_IV"/>
</dbReference>
<evidence type="ECO:0000256" key="6">
    <source>
        <dbReference type="ARBA" id="ARBA00023134"/>
    </source>
</evidence>
<dbReference type="PRINTS" id="PR00315">
    <property type="entry name" value="ELONGATNFCT"/>
</dbReference>
<protein>
    <recommendedName>
        <fullName evidence="11 12">Elongation factor 4</fullName>
        <shortName evidence="12">EF-4</shortName>
        <ecNumber evidence="11 12">3.6.5.n1</ecNumber>
    </recommendedName>
    <alternativeName>
        <fullName evidence="12">Ribosomal back-translocase LepA</fullName>
    </alternativeName>
</protein>
<dbReference type="GO" id="GO:0005886">
    <property type="term" value="C:plasma membrane"/>
    <property type="evidence" value="ECO:0007669"/>
    <property type="project" value="UniProtKB-SubCell"/>
</dbReference>
<evidence type="ECO:0000256" key="4">
    <source>
        <dbReference type="ARBA" id="ARBA00022801"/>
    </source>
</evidence>
<keyword evidence="2 12" id="KW-1003">Cell membrane</keyword>
<dbReference type="NCBIfam" id="TIGR01393">
    <property type="entry name" value="lepA"/>
    <property type="match status" value="1"/>
</dbReference>
<dbReference type="FunFam" id="3.30.70.240:FF:000007">
    <property type="entry name" value="Translation factor GUF1, mitochondrial"/>
    <property type="match status" value="1"/>
</dbReference>
<comment type="subcellular location">
    <subcellularLocation>
        <location evidence="12">Cell membrane</location>
        <topology evidence="12">Peripheral membrane protein</topology>
        <orientation evidence="12">Cytoplasmic side</orientation>
    </subcellularLocation>
</comment>
<dbReference type="InterPro" id="IPR000640">
    <property type="entry name" value="EFG_V-like"/>
</dbReference>
<comment type="catalytic activity">
    <reaction evidence="8 12">
        <text>GTP + H2O = GDP + phosphate + H(+)</text>
        <dbReference type="Rhea" id="RHEA:19669"/>
        <dbReference type="ChEBI" id="CHEBI:15377"/>
        <dbReference type="ChEBI" id="CHEBI:15378"/>
        <dbReference type="ChEBI" id="CHEBI:37565"/>
        <dbReference type="ChEBI" id="CHEBI:43474"/>
        <dbReference type="ChEBI" id="CHEBI:58189"/>
        <dbReference type="EC" id="3.6.5.n1"/>
    </reaction>
</comment>
<dbReference type="GO" id="GO:0003746">
    <property type="term" value="F:translation elongation factor activity"/>
    <property type="evidence" value="ECO:0007669"/>
    <property type="project" value="UniProtKB-UniRule"/>
</dbReference>
<dbReference type="Gene3D" id="3.30.70.240">
    <property type="match status" value="1"/>
</dbReference>
<evidence type="ECO:0000259" key="13">
    <source>
        <dbReference type="PROSITE" id="PS51722"/>
    </source>
</evidence>
<dbReference type="Pfam" id="PF00009">
    <property type="entry name" value="GTP_EFTU"/>
    <property type="match status" value="1"/>
</dbReference>
<dbReference type="InterPro" id="IPR031157">
    <property type="entry name" value="G_TR_CS"/>
</dbReference>
<feature type="binding site" evidence="12">
    <location>
        <begin position="155"/>
        <end position="158"/>
    </location>
    <ligand>
        <name>GTP</name>
        <dbReference type="ChEBI" id="CHEBI:37565"/>
    </ligand>
</feature>
<evidence type="ECO:0000256" key="9">
    <source>
        <dbReference type="ARBA" id="ARBA00057626"/>
    </source>
</evidence>
<evidence type="ECO:0000313" key="15">
    <source>
        <dbReference type="Proteomes" id="UP000184016"/>
    </source>
</evidence>
<dbReference type="PROSITE" id="PS00301">
    <property type="entry name" value="G_TR_1"/>
    <property type="match status" value="1"/>
</dbReference>
<evidence type="ECO:0000256" key="7">
    <source>
        <dbReference type="ARBA" id="ARBA00023136"/>
    </source>
</evidence>
<accession>A0A1M6JY92</accession>
<evidence type="ECO:0000256" key="2">
    <source>
        <dbReference type="ARBA" id="ARBA00022475"/>
    </source>
</evidence>